<dbReference type="InterPro" id="IPR043128">
    <property type="entry name" value="Rev_trsase/Diguanyl_cyclase"/>
</dbReference>
<keyword evidence="8" id="KW-0808">Transferase</keyword>
<feature type="transmembrane region" description="Helical" evidence="5">
    <location>
        <begin position="432"/>
        <end position="451"/>
    </location>
</feature>
<evidence type="ECO:0000256" key="4">
    <source>
        <dbReference type="SAM" id="Coils"/>
    </source>
</evidence>
<dbReference type="InterPro" id="IPR011990">
    <property type="entry name" value="TPR-like_helical_dom_sf"/>
</dbReference>
<dbReference type="Gene3D" id="3.30.70.270">
    <property type="match status" value="1"/>
</dbReference>
<dbReference type="PROSITE" id="PS50887">
    <property type="entry name" value="GGDEF"/>
    <property type="match status" value="1"/>
</dbReference>
<keyword evidence="5" id="KW-0812">Transmembrane</keyword>
<keyword evidence="3" id="KW-0802">TPR repeat</keyword>
<dbReference type="SUPFAM" id="SSF55073">
    <property type="entry name" value="Nucleotide cyclase"/>
    <property type="match status" value="1"/>
</dbReference>
<keyword evidence="9" id="KW-1185">Reference proteome</keyword>
<keyword evidence="8" id="KW-0548">Nucleotidyltransferase</keyword>
<evidence type="ECO:0000256" key="3">
    <source>
        <dbReference type="PROSITE-ProRule" id="PRU00339"/>
    </source>
</evidence>
<keyword evidence="5" id="KW-0472">Membrane</keyword>
<keyword evidence="5" id="KW-1133">Transmembrane helix</keyword>
<dbReference type="InterPro" id="IPR000160">
    <property type="entry name" value="GGDEF_dom"/>
</dbReference>
<dbReference type="SUPFAM" id="SSF48452">
    <property type="entry name" value="TPR-like"/>
    <property type="match status" value="2"/>
</dbReference>
<feature type="chain" id="PRO_5047184209" description="diguanylate cyclase" evidence="6">
    <location>
        <begin position="25"/>
        <end position="680"/>
    </location>
</feature>
<keyword evidence="4" id="KW-0175">Coiled coil</keyword>
<proteinExistence type="predicted"/>
<protein>
    <recommendedName>
        <fullName evidence="1">diguanylate cyclase</fullName>
        <ecNumber evidence="1">2.7.7.65</ecNumber>
    </recommendedName>
</protein>
<comment type="catalytic activity">
    <reaction evidence="2">
        <text>2 GTP = 3',3'-c-di-GMP + 2 diphosphate</text>
        <dbReference type="Rhea" id="RHEA:24898"/>
        <dbReference type="ChEBI" id="CHEBI:33019"/>
        <dbReference type="ChEBI" id="CHEBI:37565"/>
        <dbReference type="ChEBI" id="CHEBI:58805"/>
        <dbReference type="EC" id="2.7.7.65"/>
    </reaction>
</comment>
<feature type="repeat" description="TPR" evidence="3">
    <location>
        <begin position="270"/>
        <end position="303"/>
    </location>
</feature>
<dbReference type="SMART" id="SM00267">
    <property type="entry name" value="GGDEF"/>
    <property type="match status" value="1"/>
</dbReference>
<dbReference type="GO" id="GO:0052621">
    <property type="term" value="F:diguanylate cyclase activity"/>
    <property type="evidence" value="ECO:0007669"/>
    <property type="project" value="UniProtKB-EC"/>
</dbReference>
<dbReference type="PANTHER" id="PTHR45138">
    <property type="entry name" value="REGULATORY COMPONENTS OF SENSORY TRANSDUCTION SYSTEM"/>
    <property type="match status" value="1"/>
</dbReference>
<dbReference type="Pfam" id="PF00990">
    <property type="entry name" value="GGDEF"/>
    <property type="match status" value="1"/>
</dbReference>
<dbReference type="NCBIfam" id="TIGR00254">
    <property type="entry name" value="GGDEF"/>
    <property type="match status" value="1"/>
</dbReference>
<sequence>MNRFIAVIGRALLAFGVLICSAHADPLDAKLDQFLQLTNQQPAQASALIQSLEAQLTADTPALTRARLWSYLGGDYRDRQDFAKAQHYVDLSLELAEQVQSEDIRAEALTDQLSLYRAQDQPGKARALVSQLQETLASANLERIRYYAANTLGNFLQAEDQYEQALQAYYQAFHAVENSKDPRTAVRKIYLQGAIAGLNTVLAQYQKADELLQAAITQAEEQAALNFLLPDLYLQLGVNFASQPKNAEAEQANQQGLKWARKLNNPYSVATLLNNLGDLRLKQGQYAEAVPLFVEAKQLAEQQKYTAMTLTAEFNLGYIKVLQGNYAEGLTQMAAMVAKARELQMADTELLSYVGELADAYGTAKAYADEARLLREYNALSQNIFKTDRDQEISALQEAFSAKEKAKQIESLQQQNQLKSAEIAQTQLQQRVMFLFGLVVLLATTLLYLLYRKVRNANQQLRHANDQLAYNSLHDPLTGLLNRRSLHEFMQKRTEQGERRQLPTATTDGFILLDIDYFKHINDHHGHAAGDVVLIEVGRRLKQLTRQGDMVLRWGGEEFLIVLRNLNQTALTNFTNRALQVIGSEPVIYQNVSIQVTASAGFLTLPFAGVDEHQLNWEKALKLADMALYMGKVHGRNRGYGLVALHRPYEELRAQLETDLSMPIEQGHLEITLVLGPPQA</sequence>
<dbReference type="Proteomes" id="UP001589813">
    <property type="component" value="Unassembled WGS sequence"/>
</dbReference>
<gene>
    <name evidence="8" type="ORF">ACFFJP_04005</name>
</gene>
<evidence type="ECO:0000256" key="6">
    <source>
        <dbReference type="SAM" id="SignalP"/>
    </source>
</evidence>
<dbReference type="CDD" id="cd01949">
    <property type="entry name" value="GGDEF"/>
    <property type="match status" value="1"/>
</dbReference>
<evidence type="ECO:0000256" key="2">
    <source>
        <dbReference type="ARBA" id="ARBA00034247"/>
    </source>
</evidence>
<feature type="signal peptide" evidence="6">
    <location>
        <begin position="1"/>
        <end position="24"/>
    </location>
</feature>
<evidence type="ECO:0000313" key="9">
    <source>
        <dbReference type="Proteomes" id="UP001589813"/>
    </source>
</evidence>
<keyword evidence="6" id="KW-0732">Signal</keyword>
<feature type="coiled-coil region" evidence="4">
    <location>
        <begin position="402"/>
        <end position="429"/>
    </location>
</feature>
<dbReference type="PROSITE" id="PS50005">
    <property type="entry name" value="TPR"/>
    <property type="match status" value="1"/>
</dbReference>
<evidence type="ECO:0000259" key="7">
    <source>
        <dbReference type="PROSITE" id="PS50887"/>
    </source>
</evidence>
<reference evidence="8 9" key="1">
    <citation type="submission" date="2024-09" db="EMBL/GenBank/DDBJ databases">
        <authorList>
            <person name="Sun Q."/>
            <person name="Mori K."/>
        </authorList>
    </citation>
    <scope>NUCLEOTIDE SEQUENCE [LARGE SCALE GENOMIC DNA]</scope>
    <source>
        <strain evidence="8 9">KCTC 23315</strain>
    </source>
</reference>
<dbReference type="EMBL" id="JBHLXP010000001">
    <property type="protein sequence ID" value="MFC0047455.1"/>
    <property type="molecule type" value="Genomic_DNA"/>
</dbReference>
<evidence type="ECO:0000256" key="5">
    <source>
        <dbReference type="SAM" id="Phobius"/>
    </source>
</evidence>
<dbReference type="InterPro" id="IPR029787">
    <property type="entry name" value="Nucleotide_cyclase"/>
</dbReference>
<dbReference type="RefSeq" id="WP_377240761.1">
    <property type="nucleotide sequence ID" value="NZ_JBHLXP010000001.1"/>
</dbReference>
<evidence type="ECO:0000256" key="1">
    <source>
        <dbReference type="ARBA" id="ARBA00012528"/>
    </source>
</evidence>
<dbReference type="Gene3D" id="1.25.40.10">
    <property type="entry name" value="Tetratricopeptide repeat domain"/>
    <property type="match status" value="2"/>
</dbReference>
<accession>A0ABV6BD69</accession>
<dbReference type="InterPro" id="IPR019734">
    <property type="entry name" value="TPR_rpt"/>
</dbReference>
<organism evidence="8 9">
    <name type="scientific">Rheinheimera tilapiae</name>
    <dbReference type="NCBI Taxonomy" id="875043"/>
    <lineage>
        <taxon>Bacteria</taxon>
        <taxon>Pseudomonadati</taxon>
        <taxon>Pseudomonadota</taxon>
        <taxon>Gammaproteobacteria</taxon>
        <taxon>Chromatiales</taxon>
        <taxon>Chromatiaceae</taxon>
        <taxon>Rheinheimera</taxon>
    </lineage>
</organism>
<dbReference type="SMART" id="SM00028">
    <property type="entry name" value="TPR"/>
    <property type="match status" value="3"/>
</dbReference>
<feature type="domain" description="GGDEF" evidence="7">
    <location>
        <begin position="506"/>
        <end position="644"/>
    </location>
</feature>
<evidence type="ECO:0000313" key="8">
    <source>
        <dbReference type="EMBL" id="MFC0047455.1"/>
    </source>
</evidence>
<name>A0ABV6BD69_9GAMM</name>
<dbReference type="Pfam" id="PF13424">
    <property type="entry name" value="TPR_12"/>
    <property type="match status" value="1"/>
</dbReference>
<dbReference type="PANTHER" id="PTHR45138:SF9">
    <property type="entry name" value="DIGUANYLATE CYCLASE DGCM-RELATED"/>
    <property type="match status" value="1"/>
</dbReference>
<comment type="caution">
    <text evidence="8">The sequence shown here is derived from an EMBL/GenBank/DDBJ whole genome shotgun (WGS) entry which is preliminary data.</text>
</comment>
<dbReference type="InterPro" id="IPR050469">
    <property type="entry name" value="Diguanylate_Cyclase"/>
</dbReference>
<dbReference type="EC" id="2.7.7.65" evidence="1"/>